<keyword evidence="2" id="KW-1185">Reference proteome</keyword>
<protein>
    <submittedName>
        <fullName evidence="1">Uncharacterized protein</fullName>
    </submittedName>
</protein>
<dbReference type="EMBL" id="CM056741">
    <property type="protein sequence ID" value="KAJ8684315.1"/>
    <property type="molecule type" value="Genomic_DNA"/>
</dbReference>
<organism evidence="1 2">
    <name type="scientific">Eretmocerus hayati</name>
    <dbReference type="NCBI Taxonomy" id="131215"/>
    <lineage>
        <taxon>Eukaryota</taxon>
        <taxon>Metazoa</taxon>
        <taxon>Ecdysozoa</taxon>
        <taxon>Arthropoda</taxon>
        <taxon>Hexapoda</taxon>
        <taxon>Insecta</taxon>
        <taxon>Pterygota</taxon>
        <taxon>Neoptera</taxon>
        <taxon>Endopterygota</taxon>
        <taxon>Hymenoptera</taxon>
        <taxon>Apocrita</taxon>
        <taxon>Proctotrupomorpha</taxon>
        <taxon>Chalcidoidea</taxon>
        <taxon>Aphelinidae</taxon>
        <taxon>Aphelininae</taxon>
        <taxon>Eretmocerus</taxon>
    </lineage>
</organism>
<accession>A0ACC2PR93</accession>
<evidence type="ECO:0000313" key="1">
    <source>
        <dbReference type="EMBL" id="KAJ8684315.1"/>
    </source>
</evidence>
<sequence length="157" mass="15653">MAAETEIEVSVVSEEDADSRQSPEPVNGKRRRKLDRGSPSPPPGNATSLGLDLVGPKGSLRPACNAGYTSFSISSILGRSESPAAGCSPLQRTPSNGARPASPNGGSTGPRGPTAGASAHSPLLAHGGFVGADAASADAARQLIGHSASADLAMLSR</sequence>
<proteinExistence type="predicted"/>
<dbReference type="Proteomes" id="UP001239111">
    <property type="component" value="Chromosome 1"/>
</dbReference>
<gene>
    <name evidence="1" type="ORF">QAD02_020107</name>
</gene>
<evidence type="ECO:0000313" key="2">
    <source>
        <dbReference type="Proteomes" id="UP001239111"/>
    </source>
</evidence>
<comment type="caution">
    <text evidence="1">The sequence shown here is derived from an EMBL/GenBank/DDBJ whole genome shotgun (WGS) entry which is preliminary data.</text>
</comment>
<reference evidence="1" key="1">
    <citation type="submission" date="2023-04" db="EMBL/GenBank/DDBJ databases">
        <title>A chromosome-level genome assembly of the parasitoid wasp Eretmocerus hayati.</title>
        <authorList>
            <person name="Zhong Y."/>
            <person name="Liu S."/>
            <person name="Liu Y."/>
        </authorList>
    </citation>
    <scope>NUCLEOTIDE SEQUENCE</scope>
    <source>
        <strain evidence="1">ZJU_SS_LIU_2023</strain>
    </source>
</reference>
<name>A0ACC2PR93_9HYME</name>